<dbReference type="InterPro" id="IPR005654">
    <property type="entry name" value="ATPase_AFG1-like"/>
</dbReference>
<keyword evidence="3" id="KW-0067">ATP-binding</keyword>
<keyword evidence="6" id="KW-1185">Reference proteome</keyword>
<dbReference type="SUPFAM" id="SSF52540">
    <property type="entry name" value="P-loop containing nucleoside triphosphate hydrolases"/>
    <property type="match status" value="1"/>
</dbReference>
<evidence type="ECO:0000256" key="2">
    <source>
        <dbReference type="ARBA" id="ARBA00022741"/>
    </source>
</evidence>
<evidence type="ECO:0000313" key="5">
    <source>
        <dbReference type="EMBL" id="PPR07706.1"/>
    </source>
</evidence>
<evidence type="ECO:0000313" key="6">
    <source>
        <dbReference type="Proteomes" id="UP000284706"/>
    </source>
</evidence>
<gene>
    <name evidence="5" type="ORF">CVT26_003729</name>
</gene>
<dbReference type="Gene3D" id="3.40.50.300">
    <property type="entry name" value="P-loop containing nucleotide triphosphate hydrolases"/>
    <property type="match status" value="1"/>
</dbReference>
<dbReference type="Pfam" id="PF03969">
    <property type="entry name" value="AFG1_ATPase"/>
    <property type="match status" value="1"/>
</dbReference>
<evidence type="ECO:0000256" key="4">
    <source>
        <dbReference type="SAM" id="MobiDB-lite"/>
    </source>
</evidence>
<dbReference type="GO" id="GO:0005524">
    <property type="term" value="F:ATP binding"/>
    <property type="evidence" value="ECO:0007669"/>
    <property type="project" value="UniProtKB-KW"/>
</dbReference>
<keyword evidence="2" id="KW-0547">Nucleotide-binding</keyword>
<organism evidence="5 6">
    <name type="scientific">Gymnopilus dilepis</name>
    <dbReference type="NCBI Taxonomy" id="231916"/>
    <lineage>
        <taxon>Eukaryota</taxon>
        <taxon>Fungi</taxon>
        <taxon>Dikarya</taxon>
        <taxon>Basidiomycota</taxon>
        <taxon>Agaricomycotina</taxon>
        <taxon>Agaricomycetes</taxon>
        <taxon>Agaricomycetidae</taxon>
        <taxon>Agaricales</taxon>
        <taxon>Agaricineae</taxon>
        <taxon>Hymenogastraceae</taxon>
        <taxon>Gymnopilus</taxon>
    </lineage>
</organism>
<proteinExistence type="inferred from homology"/>
<dbReference type="InterPro" id="IPR027417">
    <property type="entry name" value="P-loop_NTPase"/>
</dbReference>
<dbReference type="PANTHER" id="PTHR12169:SF2">
    <property type="entry name" value="AFG1P"/>
    <property type="match status" value="1"/>
</dbReference>
<dbReference type="NCBIfam" id="NF040713">
    <property type="entry name" value="ZapE"/>
    <property type="match status" value="1"/>
</dbReference>
<dbReference type="InParanoid" id="A0A409YXG3"/>
<dbReference type="EMBL" id="NHYE01000021">
    <property type="protein sequence ID" value="PPR07706.1"/>
    <property type="molecule type" value="Genomic_DNA"/>
</dbReference>
<reference evidence="5 6" key="1">
    <citation type="journal article" date="2018" name="Evol. Lett.">
        <title>Horizontal gene cluster transfer increased hallucinogenic mushroom diversity.</title>
        <authorList>
            <person name="Reynolds H.T."/>
            <person name="Vijayakumar V."/>
            <person name="Gluck-Thaler E."/>
            <person name="Korotkin H.B."/>
            <person name="Matheny P.B."/>
            <person name="Slot J.C."/>
        </authorList>
    </citation>
    <scope>NUCLEOTIDE SEQUENCE [LARGE SCALE GENOMIC DNA]</scope>
    <source>
        <strain evidence="5 6">SRW20</strain>
    </source>
</reference>
<feature type="region of interest" description="Disordered" evidence="4">
    <location>
        <begin position="607"/>
        <end position="682"/>
    </location>
</feature>
<protein>
    <recommendedName>
        <fullName evidence="7">AAA+ ATPase domain-containing protein</fullName>
    </recommendedName>
</protein>
<dbReference type="GO" id="GO:0016887">
    <property type="term" value="F:ATP hydrolysis activity"/>
    <property type="evidence" value="ECO:0007669"/>
    <property type="project" value="InterPro"/>
</dbReference>
<accession>A0A409YXG3</accession>
<name>A0A409YXG3_9AGAR</name>
<evidence type="ECO:0000256" key="3">
    <source>
        <dbReference type="ARBA" id="ARBA00022840"/>
    </source>
</evidence>
<comment type="similarity">
    <text evidence="1">Belongs to the AFG1 ATPase family.</text>
</comment>
<evidence type="ECO:0000256" key="1">
    <source>
        <dbReference type="ARBA" id="ARBA00010322"/>
    </source>
</evidence>
<evidence type="ECO:0008006" key="7">
    <source>
        <dbReference type="Google" id="ProtNLM"/>
    </source>
</evidence>
<comment type="caution">
    <text evidence="5">The sequence shown here is derived from an EMBL/GenBank/DDBJ whole genome shotgun (WGS) entry which is preliminary data.</text>
</comment>
<dbReference type="Proteomes" id="UP000284706">
    <property type="component" value="Unassembled WGS sequence"/>
</dbReference>
<dbReference type="AlphaFoldDB" id="A0A409YXG3"/>
<dbReference type="OrthoDB" id="2193432at2759"/>
<dbReference type="GO" id="GO:0005739">
    <property type="term" value="C:mitochondrion"/>
    <property type="evidence" value="ECO:0007669"/>
    <property type="project" value="TreeGrafter"/>
</dbReference>
<sequence length="682" mass="77170">MVFWNVKLSALLVRNARNGRHPSLHSCIRPALRNCRTQFYSTDDGSQNVSNLPVQTDLLDKYRSLVTLGYIEYNEEQVRVVMKLRRLQKELEDYAPPALSARLFQPNLVEDPDEPWWTSSYREFESPESQKALVRLQGYAEELGALETPKGLLVTGPPGSGKSFLVDLWFNTVKTPYKARKHYNQLILEIYRGVWEETKRRMNNARSAETPSQDQRGPWNKAIREQIKGLLGTGTLPVRWSRLGRLHSTQYTDPSIAFVVAKRLLLHHWLLVFDEIQLLDVSSANLLADVLSWYWRMGGVIVGTSNKVPDELYRNGVQQERLEPFVEALKMRCPVVELDTQKDWRERLSTSQPLGHTWFTFGRRSSFEAALQKSLDGTKGQGYPPFVYTLIAEVLPPEPSSKDLHVFGRLLRVPWASGSTCKWTFEELCGQSLGAADYLTIAAHFSTVIITDIPILPLSSKDKARRFISLIDALYECRCKIICLAETTPDQLFFPDGASKDAEADAMLVETVAETQHVYRPNVSSYDQPQMQEAPAAPRAPLSIDTLSIFSGEEERFAFKRAISRLKEMTSAAYNQVDRWTPLATSARKWETSPLNSSEAPAIRVSKDSIQPEETESDFASEAANETRQHDAFDRPHAPRLSPDHIWGVRDDWGPAAKDWGKGPKIYNRRGGEAGSTPDGRG</sequence>
<feature type="compositionally biased region" description="Basic and acidic residues" evidence="4">
    <location>
        <begin position="625"/>
        <end position="637"/>
    </location>
</feature>
<dbReference type="PANTHER" id="PTHR12169">
    <property type="entry name" value="ATPASE N2B"/>
    <property type="match status" value="1"/>
</dbReference>